<dbReference type="Gene3D" id="3.40.50.12030">
    <property type="entry name" value="Uncharacterised protein family UPF0261, NC domain"/>
    <property type="match status" value="1"/>
</dbReference>
<dbReference type="InterPro" id="IPR051353">
    <property type="entry name" value="Tobamovirus_resist_UPF0261"/>
</dbReference>
<comment type="caution">
    <text evidence="4">The sequence shown here is derived from an EMBL/GenBank/DDBJ whole genome shotgun (WGS) entry which is preliminary data.</text>
</comment>
<dbReference type="RefSeq" id="WP_132452216.1">
    <property type="nucleotide sequence ID" value="NZ_JAWIZJ010000001.1"/>
</dbReference>
<proteinExistence type="inferred from homology"/>
<dbReference type="InterPro" id="IPR044122">
    <property type="entry name" value="UPF0261_N"/>
</dbReference>
<dbReference type="Pfam" id="PF23189">
    <property type="entry name" value="UPF0261_C"/>
    <property type="match status" value="1"/>
</dbReference>
<evidence type="ECO:0000259" key="2">
    <source>
        <dbReference type="Pfam" id="PF06792"/>
    </source>
</evidence>
<protein>
    <recommendedName>
        <fullName evidence="1">UPF0261 protein EDC54_101105</fullName>
    </recommendedName>
</protein>
<sequence length="412" mass="44156">MGRGVGRIYIASTADTKGKEQLYVRDLIAATGLETVMVDLSTTAPSTRSPEMETVDIRAETVASFHPQGASAVFCQDRGQAINGMAAAFERFMLSRNDVAGVLGLGGSGGTALITPAMQALPIGLPKLMVSTMASGDISGYIGASDISMMYSVTDVAGLNRISRQVLGNAAHQIAGAVKFHIQKASEDKPAIGLTMFGVTTPCIQEACRALETAFDCLVFHATGSGGKAMEKLVDSHLLSGVLDVTTTEVCDLLFDGVLACGPERFDAIARTQVPYVASCGALDMVNFGDPASVPKKYAHRLFYHHNAQVTLMRTTVDENIALARWIGEKLNRCEGEVRFLIPEEGFSALDAPDQAFWHPEARTAFISTLEGVVQQTAKRQIIRLPFHINDPLFAHAAVDTFRALMKQQGEA</sequence>
<evidence type="ECO:0000259" key="3">
    <source>
        <dbReference type="Pfam" id="PF23189"/>
    </source>
</evidence>
<feature type="domain" description="UPF0261" evidence="3">
    <location>
        <begin position="189"/>
        <end position="406"/>
    </location>
</feature>
<feature type="domain" description="UPF0261" evidence="2">
    <location>
        <begin position="7"/>
        <end position="181"/>
    </location>
</feature>
<dbReference type="OrthoDB" id="9776369at2"/>
<accession>A0A4R3VTM0</accession>
<gene>
    <name evidence="4" type="ORF">EDC54_101105</name>
</gene>
<name>A0A4R3VTM0_9GAMM</name>
<dbReference type="CDD" id="cd15488">
    <property type="entry name" value="Tm-1-like"/>
    <property type="match status" value="1"/>
</dbReference>
<dbReference type="PIRSF" id="PIRSF033271">
    <property type="entry name" value="UCP033271"/>
    <property type="match status" value="1"/>
</dbReference>
<organism evidence="4 5">
    <name type="scientific">Samsonia erythrinae</name>
    <dbReference type="NCBI Taxonomy" id="160434"/>
    <lineage>
        <taxon>Bacteria</taxon>
        <taxon>Pseudomonadati</taxon>
        <taxon>Pseudomonadota</taxon>
        <taxon>Gammaproteobacteria</taxon>
        <taxon>Enterobacterales</taxon>
        <taxon>Pectobacteriaceae</taxon>
        <taxon>Samsonia</taxon>
    </lineage>
</organism>
<dbReference type="Pfam" id="PF06792">
    <property type="entry name" value="UPF0261"/>
    <property type="match status" value="1"/>
</dbReference>
<reference evidence="4 5" key="1">
    <citation type="submission" date="2019-03" db="EMBL/GenBank/DDBJ databases">
        <title>Genomic Encyclopedia of Type Strains, Phase IV (KMG-IV): sequencing the most valuable type-strain genomes for metagenomic binning, comparative biology and taxonomic classification.</title>
        <authorList>
            <person name="Goeker M."/>
        </authorList>
    </citation>
    <scope>NUCLEOTIDE SEQUENCE [LARGE SCALE GENOMIC DNA]</scope>
    <source>
        <strain evidence="4 5">DSM 16730</strain>
    </source>
</reference>
<evidence type="ECO:0000256" key="1">
    <source>
        <dbReference type="HAMAP-Rule" id="MF_00677"/>
    </source>
</evidence>
<evidence type="ECO:0000313" key="5">
    <source>
        <dbReference type="Proteomes" id="UP000295433"/>
    </source>
</evidence>
<evidence type="ECO:0000313" key="4">
    <source>
        <dbReference type="EMBL" id="TCV08602.1"/>
    </source>
</evidence>
<comment type="similarity">
    <text evidence="1">Belongs to the UPF0261 family.</text>
</comment>
<dbReference type="EMBL" id="SMBY01000001">
    <property type="protein sequence ID" value="TCV08602.1"/>
    <property type="molecule type" value="Genomic_DNA"/>
</dbReference>
<dbReference type="NCBIfam" id="NF002674">
    <property type="entry name" value="PRK02399.1-2"/>
    <property type="match status" value="1"/>
</dbReference>
<dbReference type="HAMAP" id="MF_00677">
    <property type="entry name" value="UPF0261"/>
    <property type="match status" value="1"/>
</dbReference>
<dbReference type="PANTHER" id="PTHR31862:SF1">
    <property type="entry name" value="UPF0261 DOMAIN PROTEIN (AFU_ORTHOLOGUE AFUA_1G10120)"/>
    <property type="match status" value="1"/>
</dbReference>
<dbReference type="NCBIfam" id="NF002673">
    <property type="entry name" value="PRK02399.1-1"/>
    <property type="match status" value="1"/>
</dbReference>
<dbReference type="Gene3D" id="3.40.50.12020">
    <property type="entry name" value="Uncharacterised protein family UPF0261, NN domain"/>
    <property type="match status" value="1"/>
</dbReference>
<dbReference type="AlphaFoldDB" id="A0A4R3VTM0"/>
<keyword evidence="5" id="KW-1185">Reference proteome</keyword>
<dbReference type="InterPro" id="IPR008322">
    <property type="entry name" value="UPF0261"/>
</dbReference>
<dbReference type="PANTHER" id="PTHR31862">
    <property type="entry name" value="UPF0261 DOMAIN PROTEIN (AFU_ORTHOLOGUE AFUA_1G10120)"/>
    <property type="match status" value="1"/>
</dbReference>
<dbReference type="InterPro" id="IPR056778">
    <property type="entry name" value="UPF0261_C"/>
</dbReference>
<dbReference type="Proteomes" id="UP000295433">
    <property type="component" value="Unassembled WGS sequence"/>
</dbReference>